<dbReference type="HOGENOM" id="CLU_071003_1_2_4"/>
<dbReference type="InterPro" id="IPR036761">
    <property type="entry name" value="TTHA0802/YceI-like_sf"/>
</dbReference>
<dbReference type="InterPro" id="IPR007372">
    <property type="entry name" value="Lipid/polyisoprenoid-bd_YceI"/>
</dbReference>
<evidence type="ECO:0000256" key="1">
    <source>
        <dbReference type="SAM" id="SignalP"/>
    </source>
</evidence>
<protein>
    <submittedName>
        <fullName evidence="3">YceI family protein</fullName>
    </submittedName>
</protein>
<dbReference type="Proteomes" id="UP000056322">
    <property type="component" value="Chromosome 1"/>
</dbReference>
<dbReference type="PANTHER" id="PTHR34406:SF2">
    <property type="entry name" value="PERIPLASMIC PROTEIN"/>
    <property type="match status" value="1"/>
</dbReference>
<dbReference type="RefSeq" id="WP_045751544.1">
    <property type="nucleotide sequence ID" value="NZ_LN794158.1"/>
</dbReference>
<dbReference type="PANTHER" id="PTHR34406">
    <property type="entry name" value="PROTEIN YCEI"/>
    <property type="match status" value="1"/>
</dbReference>
<evidence type="ECO:0000313" key="4">
    <source>
        <dbReference type="Proteomes" id="UP000056322"/>
    </source>
</evidence>
<evidence type="ECO:0000313" key="3">
    <source>
        <dbReference type="EMBL" id="CEN56452.1"/>
    </source>
</evidence>
<keyword evidence="1" id="KW-0732">Signal</keyword>
<keyword evidence="4" id="KW-1185">Reference proteome</keyword>
<reference evidence="4" key="1">
    <citation type="submission" date="2014-12" db="EMBL/GenBank/DDBJ databases">
        <authorList>
            <person name="Salcher M.M."/>
        </authorList>
    </citation>
    <scope>NUCLEOTIDE SEQUENCE [LARGE SCALE GENOMIC DNA]</scope>
    <source>
        <strain evidence="4">MMS-10A-171</strain>
    </source>
</reference>
<organism evidence="3 4">
    <name type="scientific">Candidatus Methylopumilus turicensis</name>
    <dbReference type="NCBI Taxonomy" id="1581680"/>
    <lineage>
        <taxon>Bacteria</taxon>
        <taxon>Pseudomonadati</taxon>
        <taxon>Pseudomonadota</taxon>
        <taxon>Betaproteobacteria</taxon>
        <taxon>Nitrosomonadales</taxon>
        <taxon>Methylophilaceae</taxon>
        <taxon>Candidatus Methylopumilus</taxon>
    </lineage>
</organism>
<dbReference type="SUPFAM" id="SSF101874">
    <property type="entry name" value="YceI-like"/>
    <property type="match status" value="1"/>
</dbReference>
<dbReference type="AlphaFoldDB" id="A0A0B7IVT9"/>
<feature type="domain" description="Lipid/polyisoprenoid-binding YceI-like" evidence="2">
    <location>
        <begin position="25"/>
        <end position="188"/>
    </location>
</feature>
<sequence length="190" mass="20832">MKSELLAALLVTFGLSVNATAAPETYIIDSKHTMPRFSYSHFGYSTQLSKFDKTSGKIVFDKETKQGSVDVTIQTTSVNTGYALFNEHIQSEDFFNTAKYPTATFTSNKLNFNGDKLSSMDGTLTIKGISKPVTFTVTSFLCMPHPMAKKDACGVNATAVVKRSDFNMGKHVPYVSDDVTIDIPVEAIKE</sequence>
<dbReference type="KEGG" id="mbac:BN1209_1414"/>
<name>A0A0B7IVT9_9PROT</name>
<proteinExistence type="predicted"/>
<accession>A0A0B7IVT9</accession>
<feature type="signal peptide" evidence="1">
    <location>
        <begin position="1"/>
        <end position="21"/>
    </location>
</feature>
<dbReference type="Pfam" id="PF04264">
    <property type="entry name" value="YceI"/>
    <property type="match status" value="1"/>
</dbReference>
<dbReference type="OrthoDB" id="9811006at2"/>
<feature type="chain" id="PRO_5002130458" evidence="1">
    <location>
        <begin position="22"/>
        <end position="190"/>
    </location>
</feature>
<dbReference type="EMBL" id="LN794158">
    <property type="protein sequence ID" value="CEN56452.1"/>
    <property type="molecule type" value="Genomic_DNA"/>
</dbReference>
<dbReference type="STRING" id="1581680.BN1209_1414"/>
<evidence type="ECO:0000259" key="2">
    <source>
        <dbReference type="SMART" id="SM00867"/>
    </source>
</evidence>
<dbReference type="SMART" id="SM00867">
    <property type="entry name" value="YceI"/>
    <property type="match status" value="1"/>
</dbReference>
<gene>
    <name evidence="3" type="ORF">BN1209_1414</name>
</gene>
<dbReference type="Gene3D" id="2.40.128.110">
    <property type="entry name" value="Lipid/polyisoprenoid-binding, YceI-like"/>
    <property type="match status" value="1"/>
</dbReference>